<evidence type="ECO:0000313" key="7">
    <source>
        <dbReference type="EMBL" id="UOQ91374.1"/>
    </source>
</evidence>
<keyword evidence="5 6" id="KW-0676">Redox-active center</keyword>
<dbReference type="NCBIfam" id="NF001033">
    <property type="entry name" value="PRK00114.1"/>
    <property type="match status" value="1"/>
</dbReference>
<keyword evidence="8" id="KW-1185">Reference proteome</keyword>
<evidence type="ECO:0000256" key="3">
    <source>
        <dbReference type="ARBA" id="ARBA00023157"/>
    </source>
</evidence>
<sequence>MSDYLIRAMGFDGQVRAYAIQSTETVEEARRRQDSWATASAALGRTLTISAMMGVMLKGEDKLTIKVEGDGPIGAIIADANSRGEVRGYLKNPHVDFDLNSKGKLDVARAVGTSGTLSVVKDLGMRDHFTGQVPIVSGEIGEDFTYYFANSEQVPSAVGAGVLVNTDHSILASGGFIIQMMPGAEEKTTTAIEERLSQMAPISTMIREGKSPEQILHALLGEENVQLLDTLPVSFSCHCSRERVEMAISSLGDEEIERMIEEDQGAEAKCHFCNEAYHFDENDLKELQSGSSQ</sequence>
<keyword evidence="4 6" id="KW-0143">Chaperone</keyword>
<name>A0ABY4GTM9_9BACI</name>
<dbReference type="CDD" id="cd00498">
    <property type="entry name" value="Hsp33"/>
    <property type="match status" value="1"/>
</dbReference>
<dbReference type="PANTHER" id="PTHR30111:SF1">
    <property type="entry name" value="33 KDA CHAPERONIN"/>
    <property type="match status" value="1"/>
</dbReference>
<evidence type="ECO:0000256" key="6">
    <source>
        <dbReference type="HAMAP-Rule" id="MF_00117"/>
    </source>
</evidence>
<evidence type="ECO:0000313" key="8">
    <source>
        <dbReference type="Proteomes" id="UP000831880"/>
    </source>
</evidence>
<dbReference type="Gene3D" id="3.90.1280.10">
    <property type="entry name" value="HSP33 redox switch-like"/>
    <property type="match status" value="1"/>
</dbReference>
<evidence type="ECO:0000256" key="1">
    <source>
        <dbReference type="ARBA" id="ARBA00022490"/>
    </source>
</evidence>
<organism evidence="7 8">
    <name type="scientific">Halobacillus shinanisalinarum</name>
    <dbReference type="NCBI Taxonomy" id="2932258"/>
    <lineage>
        <taxon>Bacteria</taxon>
        <taxon>Bacillati</taxon>
        <taxon>Bacillota</taxon>
        <taxon>Bacilli</taxon>
        <taxon>Bacillales</taxon>
        <taxon>Bacillaceae</taxon>
        <taxon>Halobacillus</taxon>
    </lineage>
</organism>
<dbReference type="EMBL" id="CP095074">
    <property type="protein sequence ID" value="UOQ91374.1"/>
    <property type="molecule type" value="Genomic_DNA"/>
</dbReference>
<dbReference type="InterPro" id="IPR000397">
    <property type="entry name" value="Heat_shock_Hsp33"/>
</dbReference>
<dbReference type="RefSeq" id="WP_244750999.1">
    <property type="nucleotide sequence ID" value="NZ_CP095074.1"/>
</dbReference>
<dbReference type="Pfam" id="PF01430">
    <property type="entry name" value="HSP33"/>
    <property type="match status" value="1"/>
</dbReference>
<dbReference type="PANTHER" id="PTHR30111">
    <property type="entry name" value="33 KDA CHAPERONIN"/>
    <property type="match status" value="1"/>
</dbReference>
<comment type="similarity">
    <text evidence="6">Belongs to the HSP33 family.</text>
</comment>
<proteinExistence type="inferred from homology"/>
<keyword evidence="2 6" id="KW-0862">Zinc</keyword>
<comment type="function">
    <text evidence="6">Redox regulated molecular chaperone. Protects both thermally unfolding and oxidatively damaged proteins from irreversible aggregation. Plays an important role in the bacterial defense system toward oxidative stress.</text>
</comment>
<dbReference type="Proteomes" id="UP000831880">
    <property type="component" value="Chromosome"/>
</dbReference>
<comment type="PTM">
    <text evidence="6">Under oxidizing conditions two disulfide bonds are formed involving the reactive cysteines. Under reducing conditions zinc is bound to the reactive cysteines and the protein is inactive.</text>
</comment>
<dbReference type="PIRSF" id="PIRSF005261">
    <property type="entry name" value="Heat_shock_Hsp33"/>
    <property type="match status" value="1"/>
</dbReference>
<dbReference type="Gene3D" id="3.55.30.10">
    <property type="entry name" value="Hsp33 domain"/>
    <property type="match status" value="1"/>
</dbReference>
<dbReference type="InterPro" id="IPR016153">
    <property type="entry name" value="Heat_shock_Hsp33_N"/>
</dbReference>
<keyword evidence="3 6" id="KW-1015">Disulfide bond</keyword>
<feature type="disulfide bond" description="Redox-active" evidence="6">
    <location>
        <begin position="237"/>
        <end position="239"/>
    </location>
</feature>
<dbReference type="InterPro" id="IPR016154">
    <property type="entry name" value="Heat_shock_Hsp33_C"/>
</dbReference>
<evidence type="ECO:0000256" key="4">
    <source>
        <dbReference type="ARBA" id="ARBA00023186"/>
    </source>
</evidence>
<dbReference type="HAMAP" id="MF_00117">
    <property type="entry name" value="HslO"/>
    <property type="match status" value="1"/>
</dbReference>
<protein>
    <recommendedName>
        <fullName evidence="6">33 kDa chaperonin</fullName>
    </recommendedName>
    <alternativeName>
        <fullName evidence="6">Heat shock protein 33 homolog</fullName>
        <shortName evidence="6">HSP33</shortName>
    </alternativeName>
</protein>
<comment type="subcellular location">
    <subcellularLocation>
        <location evidence="6">Cytoplasm</location>
    </subcellularLocation>
</comment>
<accession>A0ABY4GTM9</accession>
<evidence type="ECO:0000256" key="5">
    <source>
        <dbReference type="ARBA" id="ARBA00023284"/>
    </source>
</evidence>
<evidence type="ECO:0000256" key="2">
    <source>
        <dbReference type="ARBA" id="ARBA00022833"/>
    </source>
</evidence>
<dbReference type="SUPFAM" id="SSF64397">
    <property type="entry name" value="Hsp33 domain"/>
    <property type="match status" value="1"/>
</dbReference>
<reference evidence="7 8" key="1">
    <citation type="submission" date="2022-04" db="EMBL/GenBank/DDBJ databases">
        <title>Halobacillus sp. isolated from saltern.</title>
        <authorList>
            <person name="Won M."/>
            <person name="Lee C.-M."/>
            <person name="Woen H.-Y."/>
            <person name="Kwon S.-W."/>
        </authorList>
    </citation>
    <scope>NUCLEOTIDE SEQUENCE [LARGE SCALE GENOMIC DNA]</scope>
    <source>
        <strain evidence="7 8">SSTM10-2</strain>
    </source>
</reference>
<feature type="disulfide bond" description="Redox-active" evidence="6">
    <location>
        <begin position="270"/>
        <end position="273"/>
    </location>
</feature>
<dbReference type="SUPFAM" id="SSF118352">
    <property type="entry name" value="HSP33 redox switch-like"/>
    <property type="match status" value="1"/>
</dbReference>
<keyword evidence="1 6" id="KW-0963">Cytoplasm</keyword>
<gene>
    <name evidence="6 7" type="primary">hslO</name>
    <name evidence="7" type="ORF">MUO14_12250</name>
</gene>